<accession>A0ABY6DS25</accession>
<name>A0ABY6DS25_9NEIS</name>
<reference evidence="1" key="1">
    <citation type="submission" date="2022-10" db="EMBL/GenBank/DDBJ databases">
        <title>Chitiniphilus purpureus sp. nov., a novel chitin-degrading bacterium isolated from crawfish pond sediment.</title>
        <authorList>
            <person name="Li K."/>
        </authorList>
    </citation>
    <scope>NUCLEOTIDE SEQUENCE</scope>
    <source>
        <strain evidence="1">CD1</strain>
    </source>
</reference>
<keyword evidence="2" id="KW-1185">Reference proteome</keyword>
<organism evidence="1 2">
    <name type="scientific">Chitiniphilus purpureus</name>
    <dbReference type="NCBI Taxonomy" id="2981137"/>
    <lineage>
        <taxon>Bacteria</taxon>
        <taxon>Pseudomonadati</taxon>
        <taxon>Pseudomonadota</taxon>
        <taxon>Betaproteobacteria</taxon>
        <taxon>Neisseriales</taxon>
        <taxon>Chitinibacteraceae</taxon>
        <taxon>Chitiniphilus</taxon>
    </lineage>
</organism>
<dbReference type="Proteomes" id="UP001061302">
    <property type="component" value="Chromosome"/>
</dbReference>
<sequence length="91" mass="10164">MSNLLSESDLLLIQKSWVARYESLLKKYITAEEAYTKIVDAGKTHTNAAELIAQNYARYGAELRGPSPNQVYQELVGMKGKGAPHEEVQTH</sequence>
<proteinExistence type="predicted"/>
<protein>
    <submittedName>
        <fullName evidence="1">Uncharacterized protein</fullName>
    </submittedName>
</protein>
<evidence type="ECO:0000313" key="2">
    <source>
        <dbReference type="Proteomes" id="UP001061302"/>
    </source>
</evidence>
<gene>
    <name evidence="1" type="ORF">N8I74_07400</name>
</gene>
<dbReference type="RefSeq" id="WP_263126236.1">
    <property type="nucleotide sequence ID" value="NZ_CP106753.1"/>
</dbReference>
<dbReference type="EMBL" id="CP106753">
    <property type="protein sequence ID" value="UXY16832.1"/>
    <property type="molecule type" value="Genomic_DNA"/>
</dbReference>
<evidence type="ECO:0000313" key="1">
    <source>
        <dbReference type="EMBL" id="UXY16832.1"/>
    </source>
</evidence>